<dbReference type="KEGG" id="mgel:G5B37_14715"/>
<gene>
    <name evidence="2" type="ORF">G5B37_14715</name>
</gene>
<name>A0A6G6GSS2_9FLAO</name>
<accession>A0A6G6GSS2</accession>
<dbReference type="GO" id="GO:0016787">
    <property type="term" value="F:hydrolase activity"/>
    <property type="evidence" value="ECO:0007669"/>
    <property type="project" value="InterPro"/>
</dbReference>
<protein>
    <recommendedName>
        <fullName evidence="1">Calcineurin-like phosphoesterase domain-containing protein</fullName>
    </recommendedName>
</protein>
<keyword evidence="3" id="KW-1185">Reference proteome</keyword>
<evidence type="ECO:0000259" key="1">
    <source>
        <dbReference type="Pfam" id="PF00149"/>
    </source>
</evidence>
<feature type="domain" description="Calcineurin-like phosphoesterase" evidence="1">
    <location>
        <begin position="81"/>
        <end position="287"/>
    </location>
</feature>
<proteinExistence type="predicted"/>
<dbReference type="Pfam" id="PF00149">
    <property type="entry name" value="Metallophos"/>
    <property type="match status" value="1"/>
</dbReference>
<sequence length="1231" mass="140683">MQTVLLSQINNTYMPKSTFKTFLTYSSFLILVCAFSACTTYKEQLSSSANSITNNKKTPVHTFYVAGGLGTTNSTTNQQILNKLQEQLGESNKQSTLLFVGDYTSENFENEALNKALLEKQLSIAKNFKGKTYFTPGDAEWSSKKTEQIEWVEDYIKDQKLKRVVVEPNNVCPLEYREVSEDIDMILIDSQWYISNWDRVNGMNEKCTQIKSRRVFIEELEGMIKDARGKNLVIVMHHPVFSNGMYANNYFGGFNTKKVFFRRYQDLSIQVSSLVQELDRVTIISGHEKSLQYLTSKNKIHQIISGSIGSAAKTNLSKGRLTTMGGQLTYEGQYTYGKEGFSIIKYYEDGSSTVSFVTEGGEKTFAMTAPLVDNTPETSQPSFTNKTIQKAVVDDKSKLDKSGFYNFLWGKRFRSYYGIPVTAPNVDLTKYKGGLTVQEAGGGHQTFSAKLKDSNGAEYAIRGLEKDAFKFLKFKVKGITFEPDEYRGTFAETVVYDFFTTTHPYMMLVIDPMAAKVNINHANIQLAYIPKQPNLDPLGTNYGNALYWLEERPNDGHNNYSGYNRANPGGGSIVDFESTTDVLEKLREDEKYTVDQKAWIRARLFDMLIGDWDRHQDQWRFAQYEINDDDTRFIPIPRDRDAAFSKFDGLMMPIIKMFLPDTRFWQSYQDEIRDVKWYNGEGNNLDRAFLTAYGKAAWLEEAKYIQENLSESDIDAAWQRLPSEVQDETSEKLKQSLKSRLKKLDEYANRYATYLNRTVAVHGTDKDDKIEVIRLQDGQTKVTIKRAKKNEKDPVIFERIFNKEETKEIWIYGLNDDDEFTVTGDGNNPIKVRLIGGFGKDKFTIENRRQLKVYDWKYEETEFDEKKPAHQFTNQFETNTYHWRYFKENNHVILPNIGFQTDDGLFLGAKDTYTNYGFNGNPFRYKHFLSANYYFNFEAIELEYEGTFVNIFPQWNLEVGGYFTSDSFSNNFFGFGNDSNYDDDAVERDYNRARTQQIKADVGIAFKTLKFKALFESFEVQDSPDRLFTPSNLAVNPNVFDMQNYVGGEASVKYRNQNAMDFPTKARHFEAVVGYKSNLELSNNAFAYAGLKVGFEEGLVPSGSLVLGSSAAVRTNIGDDYFFYHANSIGGNNGLRGYRNERFTGETSFYHTSDLKLRLARITTSVVPITFGMFGGFDYGRVWSDVDTSDTLHTSYGGGIWLSGLNSLALKAGYFVSEEDAIIQVGFLLTN</sequence>
<dbReference type="RefSeq" id="WP_164680772.1">
    <property type="nucleotide sequence ID" value="NZ_CP049057.1"/>
</dbReference>
<dbReference type="InterPro" id="IPR029052">
    <property type="entry name" value="Metallo-depent_PP-like"/>
</dbReference>
<dbReference type="Gene3D" id="3.60.21.10">
    <property type="match status" value="1"/>
</dbReference>
<dbReference type="AlphaFoldDB" id="A0A6G6GSS2"/>
<dbReference type="EMBL" id="CP049057">
    <property type="protein sequence ID" value="QIE60761.1"/>
    <property type="molecule type" value="Genomic_DNA"/>
</dbReference>
<evidence type="ECO:0000313" key="3">
    <source>
        <dbReference type="Proteomes" id="UP000505306"/>
    </source>
</evidence>
<dbReference type="Proteomes" id="UP000505306">
    <property type="component" value="Chromosome"/>
</dbReference>
<dbReference type="InterPro" id="IPR004843">
    <property type="entry name" value="Calcineurin-like_PHP"/>
</dbReference>
<reference evidence="2 3" key="1">
    <citation type="submission" date="2020-02" db="EMBL/GenBank/DDBJ databases">
        <title>Complete genome sequence of Flavobacteriaceae bacterium.</title>
        <authorList>
            <person name="Kim S.-J."/>
            <person name="Kim Y.-S."/>
            <person name="Kim K.-H."/>
        </authorList>
    </citation>
    <scope>NUCLEOTIDE SEQUENCE [LARGE SCALE GENOMIC DNA]</scope>
    <source>
        <strain evidence="2 3">RR4-40</strain>
    </source>
</reference>
<organism evidence="2 3">
    <name type="scientific">Rasiella rasia</name>
    <dbReference type="NCBI Taxonomy" id="2744027"/>
    <lineage>
        <taxon>Bacteria</taxon>
        <taxon>Pseudomonadati</taxon>
        <taxon>Bacteroidota</taxon>
        <taxon>Flavobacteriia</taxon>
        <taxon>Flavobacteriales</taxon>
        <taxon>Flavobacteriaceae</taxon>
        <taxon>Rasiella</taxon>
    </lineage>
</organism>
<dbReference type="SUPFAM" id="SSF56300">
    <property type="entry name" value="Metallo-dependent phosphatases"/>
    <property type="match status" value="1"/>
</dbReference>
<evidence type="ECO:0000313" key="2">
    <source>
        <dbReference type="EMBL" id="QIE60761.1"/>
    </source>
</evidence>